<sequence>MRRAESAALDYYLLRVGADDGRAAGLVVEEFVLADDLSATLLRSAGWTPADGGWWSSAAFARSVRADRGLRARLAAVDRATAAATYRRLGGGTLPGEEALRDRFHDDLPLSCGAPLRLGAGPDVHRVLFAGELDDRRMARLITALRLDDATSATGARPGVVGTGRLRVDGTHLHWDLRRVGGAWCLDVMSEPVPGDVLRRLLRRLTSLARGQGLVPATIDRLS</sequence>
<dbReference type="EMBL" id="FMHY01000002">
    <property type="protein sequence ID" value="SCL56171.1"/>
    <property type="molecule type" value="Genomic_DNA"/>
</dbReference>
<reference evidence="2" key="1">
    <citation type="submission" date="2016-06" db="EMBL/GenBank/DDBJ databases">
        <authorList>
            <person name="Varghese N."/>
            <person name="Submissions Spin"/>
        </authorList>
    </citation>
    <scope>NUCLEOTIDE SEQUENCE [LARGE SCALE GENOMIC DNA]</scope>
    <source>
        <strain evidence="2">DSM 44814</strain>
    </source>
</reference>
<proteinExistence type="predicted"/>
<protein>
    <submittedName>
        <fullName evidence="1">Uncharacterized protein</fullName>
    </submittedName>
</protein>
<keyword evidence="2" id="KW-1185">Reference proteome</keyword>
<organism evidence="1 2">
    <name type="scientific">Micromonospora eburnea</name>
    <dbReference type="NCBI Taxonomy" id="227316"/>
    <lineage>
        <taxon>Bacteria</taxon>
        <taxon>Bacillati</taxon>
        <taxon>Actinomycetota</taxon>
        <taxon>Actinomycetes</taxon>
        <taxon>Micromonosporales</taxon>
        <taxon>Micromonosporaceae</taxon>
        <taxon>Micromonospora</taxon>
    </lineage>
</organism>
<gene>
    <name evidence="1" type="ORF">GA0070604_3359</name>
</gene>
<accession>A0A1C6UQA1</accession>
<dbReference type="AlphaFoldDB" id="A0A1C6UQA1"/>
<name>A0A1C6UQA1_9ACTN</name>
<evidence type="ECO:0000313" key="2">
    <source>
        <dbReference type="Proteomes" id="UP000199696"/>
    </source>
</evidence>
<evidence type="ECO:0000313" key="1">
    <source>
        <dbReference type="EMBL" id="SCL56171.1"/>
    </source>
</evidence>
<dbReference type="Proteomes" id="UP000199696">
    <property type="component" value="Unassembled WGS sequence"/>
</dbReference>